<protein>
    <submittedName>
        <fullName evidence="1">Uncharacterized protein LOC114331173</fullName>
    </submittedName>
</protein>
<dbReference type="RefSeq" id="XP_028136469.1">
    <property type="nucleotide sequence ID" value="XM_028280668.1"/>
</dbReference>
<organism evidence="1">
    <name type="scientific">Diabrotica virgifera virgifera</name>
    <name type="common">western corn rootworm</name>
    <dbReference type="NCBI Taxonomy" id="50390"/>
    <lineage>
        <taxon>Eukaryota</taxon>
        <taxon>Metazoa</taxon>
        <taxon>Ecdysozoa</taxon>
        <taxon>Arthropoda</taxon>
        <taxon>Hexapoda</taxon>
        <taxon>Insecta</taxon>
        <taxon>Pterygota</taxon>
        <taxon>Neoptera</taxon>
        <taxon>Endopterygota</taxon>
        <taxon>Coleoptera</taxon>
        <taxon>Polyphaga</taxon>
        <taxon>Cucujiformia</taxon>
        <taxon>Chrysomeloidea</taxon>
        <taxon>Chrysomelidae</taxon>
        <taxon>Galerucinae</taxon>
        <taxon>Diabroticina</taxon>
        <taxon>Diabroticites</taxon>
        <taxon>Diabrotica</taxon>
    </lineage>
</organism>
<dbReference type="OrthoDB" id="10341078at2759"/>
<accession>A0A6P7FK09</accession>
<evidence type="ECO:0000313" key="1">
    <source>
        <dbReference type="RefSeq" id="XP_028136469.1"/>
    </source>
</evidence>
<gene>
    <name evidence="1" type="primary">LOC114331173</name>
</gene>
<proteinExistence type="predicted"/>
<dbReference type="InParanoid" id="A0A6P7FK09"/>
<sequence length="149" mass="17309">MRWAQNEILYWLALTEREKEHVWFVTPCIHNSNKYEAYSIYSSIFFSIHSVTDKFTVTTETRSLIGDFKKLFKTIYFGLKGVIDLVLPLYTDLFDVEVEVLKKVIRLFVHHNEPLVDLLDKIVIALASVQRVAVLSFIDIILSTPDESP</sequence>
<dbReference type="AlphaFoldDB" id="A0A6P7FK09"/>
<name>A0A6P7FK09_DIAVI</name>
<reference evidence="1" key="1">
    <citation type="submission" date="2025-08" db="UniProtKB">
        <authorList>
            <consortium name="RefSeq"/>
        </authorList>
    </citation>
    <scope>IDENTIFICATION</scope>
    <source>
        <tissue evidence="1">Whole insect</tissue>
    </source>
</reference>